<dbReference type="EMBL" id="BX569689">
    <property type="protein sequence ID" value="CAE06743.1"/>
    <property type="molecule type" value="Genomic_DNA"/>
</dbReference>
<protein>
    <submittedName>
        <fullName evidence="1">Conserved hypothetical</fullName>
    </submittedName>
</protein>
<dbReference type="Gene3D" id="3.30.70.2970">
    <property type="entry name" value="Protein of unknown function (DUF541), domain 2"/>
    <property type="match status" value="1"/>
</dbReference>
<organism evidence="1 2">
    <name type="scientific">Parasynechococcus marenigrum (strain WH8102)</name>
    <dbReference type="NCBI Taxonomy" id="84588"/>
    <lineage>
        <taxon>Bacteria</taxon>
        <taxon>Bacillati</taxon>
        <taxon>Cyanobacteriota</taxon>
        <taxon>Cyanophyceae</taxon>
        <taxon>Synechococcales</taxon>
        <taxon>Prochlorococcaceae</taxon>
        <taxon>Parasynechococcus</taxon>
        <taxon>Parasynechococcus marenigrum</taxon>
    </lineage>
</organism>
<dbReference type="STRING" id="84588.SYNW0228"/>
<proteinExistence type="predicted"/>
<keyword evidence="2" id="KW-1185">Reference proteome</keyword>
<dbReference type="Gene3D" id="3.30.110.170">
    <property type="entry name" value="Protein of unknown function (DUF541), domain 1"/>
    <property type="match status" value="1"/>
</dbReference>
<dbReference type="PROSITE" id="PS51257">
    <property type="entry name" value="PROKAR_LIPOPROTEIN"/>
    <property type="match status" value="1"/>
</dbReference>
<dbReference type="InterPro" id="IPR007497">
    <property type="entry name" value="SIMPL/DUF541"/>
</dbReference>
<accession>Q7U9M6</accession>
<name>Q7U9M6_PARMW</name>
<dbReference type="HOGENOM" id="CLU_1204294_0_0_3"/>
<dbReference type="Pfam" id="PF04402">
    <property type="entry name" value="SIMPL"/>
    <property type="match status" value="1"/>
</dbReference>
<dbReference type="Proteomes" id="UP000001422">
    <property type="component" value="Chromosome"/>
</dbReference>
<dbReference type="AlphaFoldDB" id="Q7U9M6"/>
<sequence>MVVKGERIAAWTLLVLSACILIPSPRPLRADVLPCSGTRLKLSVQERGRSAVECFRFSLAVSGEGADEATALQQLNRRLASVRRELKPLVQGQLVVPAPHTHKRGRASEQRYVANTGVSGHVSLGSYDRLIQAVGAMPGVRLQGMESVAAPEKEAALRQRLMTDALNQGQADAATTARAIGRSEVTLLSIDRAGAMGRPRPLRMEAVAKGFDPMEAPEPTITLRLQLEYCLS</sequence>
<dbReference type="KEGG" id="syw:SYNW0228"/>
<gene>
    <name evidence="1" type="ordered locus">SYNW0228</name>
</gene>
<dbReference type="eggNOG" id="COG3471">
    <property type="taxonomic scope" value="Bacteria"/>
</dbReference>
<reference evidence="1 2" key="1">
    <citation type="journal article" date="2003" name="Nature">
        <title>The genome of a motile marine Synechococcus.</title>
        <authorList>
            <person name="Palenik B."/>
            <person name="Brahamsha B."/>
            <person name="Larimer F."/>
            <person name="Land M."/>
            <person name="Hauser L."/>
            <person name="Chain P."/>
            <person name="Lamerdin J."/>
            <person name="Regala W."/>
            <person name="Allen E.A."/>
            <person name="McCarren J."/>
            <person name="Paulsen I."/>
            <person name="Dufresne A."/>
            <person name="Partensky F."/>
            <person name="Webb E."/>
            <person name="Waterbury J."/>
        </authorList>
    </citation>
    <scope>NUCLEOTIDE SEQUENCE [LARGE SCALE GENOMIC DNA]</scope>
    <source>
        <strain evidence="1 2">WH8102</strain>
    </source>
</reference>
<evidence type="ECO:0000313" key="2">
    <source>
        <dbReference type="Proteomes" id="UP000001422"/>
    </source>
</evidence>
<evidence type="ECO:0000313" key="1">
    <source>
        <dbReference type="EMBL" id="CAE06743.1"/>
    </source>
</evidence>